<dbReference type="Proteomes" id="UP001313282">
    <property type="component" value="Unassembled WGS sequence"/>
</dbReference>
<evidence type="ECO:0000259" key="2">
    <source>
        <dbReference type="Pfam" id="PF01419"/>
    </source>
</evidence>
<reference evidence="3 4" key="1">
    <citation type="submission" date="2019-10" db="EMBL/GenBank/DDBJ databases">
        <authorList>
            <person name="Palmer J.M."/>
        </authorList>
    </citation>
    <scope>NUCLEOTIDE SEQUENCE [LARGE SCALE GENOMIC DNA]</scope>
    <source>
        <strain evidence="3 4">TWF718</strain>
    </source>
</reference>
<dbReference type="InterPro" id="IPR001229">
    <property type="entry name" value="Jacalin-like_lectin_dom"/>
</dbReference>
<evidence type="ECO:0000313" key="4">
    <source>
        <dbReference type="Proteomes" id="UP001313282"/>
    </source>
</evidence>
<dbReference type="SUPFAM" id="SSF51101">
    <property type="entry name" value="Mannose-binding lectins"/>
    <property type="match status" value="1"/>
</dbReference>
<evidence type="ECO:0000256" key="1">
    <source>
        <dbReference type="SAM" id="MobiDB-lite"/>
    </source>
</evidence>
<protein>
    <recommendedName>
        <fullName evidence="2">Jacalin-type lectin domain-containing protein</fullName>
    </recommendedName>
</protein>
<dbReference type="InterPro" id="IPR036404">
    <property type="entry name" value="Jacalin-like_lectin_dom_sf"/>
</dbReference>
<feature type="compositionally biased region" description="Basic and acidic residues" evidence="1">
    <location>
        <begin position="205"/>
        <end position="252"/>
    </location>
</feature>
<evidence type="ECO:0000313" key="3">
    <source>
        <dbReference type="EMBL" id="KAK6342432.1"/>
    </source>
</evidence>
<name>A0AAN8RBY6_9PEZI</name>
<feature type="domain" description="Jacalin-type lectin" evidence="2">
    <location>
        <begin position="405"/>
        <end position="488"/>
    </location>
</feature>
<keyword evidence="4" id="KW-1185">Reference proteome</keyword>
<accession>A0AAN8RBY6</accession>
<feature type="compositionally biased region" description="Polar residues" evidence="1">
    <location>
        <begin position="255"/>
        <end position="265"/>
    </location>
</feature>
<proteinExistence type="predicted"/>
<gene>
    <name evidence="3" type="ORF">TWF718_007834</name>
</gene>
<comment type="caution">
    <text evidence="3">The sequence shown here is derived from an EMBL/GenBank/DDBJ whole genome shotgun (WGS) entry which is preliminary data.</text>
</comment>
<dbReference type="Pfam" id="PF01419">
    <property type="entry name" value="Jacalin"/>
    <property type="match status" value="1"/>
</dbReference>
<dbReference type="Gene3D" id="2.100.10.30">
    <property type="entry name" value="Jacalin-like lectin domain"/>
    <property type="match status" value="1"/>
</dbReference>
<organism evidence="3 4">
    <name type="scientific">Orbilia javanica</name>
    <dbReference type="NCBI Taxonomy" id="47235"/>
    <lineage>
        <taxon>Eukaryota</taxon>
        <taxon>Fungi</taxon>
        <taxon>Dikarya</taxon>
        <taxon>Ascomycota</taxon>
        <taxon>Pezizomycotina</taxon>
        <taxon>Orbiliomycetes</taxon>
        <taxon>Orbiliales</taxon>
        <taxon>Orbiliaceae</taxon>
        <taxon>Orbilia</taxon>
    </lineage>
</organism>
<feature type="region of interest" description="Disordered" evidence="1">
    <location>
        <begin position="205"/>
        <end position="276"/>
    </location>
</feature>
<dbReference type="AlphaFoldDB" id="A0AAN8RBY6"/>
<sequence length="522" mass="59086">MWSILLGMYYRNTPPPAHQPVRIPPFRGPLTVPVISNWFGRCNHSFDNFPNRLPDHKRIAIAGDSIAQTPDTNDLYQWWITNGAVLIEKNSWSTFQSSFSDVALGKRWHIKILSDYFALSQGDMSVKEFLDAAGGMEMTVWFASGVGNRDAFTFFEKAFLIFRARSDIRAMILREKVGSQLSIARASVDDVKGWLGTYERRANEEAAKERRAAERRTRERENRERDEREREREVRRREREREENERETKEGEENQTSNHDNTLKPQNKVEVPSNDQRDTLKTILKSIGKDELRNVLASLDIDLALEPTKKTFPDPAFETSPVLHVVGHCSPGEPCEKDQRRFNELNDLPGEPFPLNELLSLKMHFTDYSYDCEDGVCGIAEALHLPKFERSHLRSPKQDLPPAEPRHGHAERIIDFTFNPGEYLTGYKVKTSRYGQRGDLIIGDICFVTSEGRQVSGDGELEQRDEDLELTVAAPAGWAIVGFHGTHDVGSSSGYKHSPGVLRNIGPIFGQLSGDGATIGSS</sequence>
<dbReference type="EMBL" id="JAVHNR010000005">
    <property type="protein sequence ID" value="KAK6342432.1"/>
    <property type="molecule type" value="Genomic_DNA"/>
</dbReference>